<protein>
    <submittedName>
        <fullName evidence="1">Uncharacterized protein</fullName>
    </submittedName>
</protein>
<organism evidence="1 2">
    <name type="scientific">Macrosiphum euphorbiae</name>
    <name type="common">potato aphid</name>
    <dbReference type="NCBI Taxonomy" id="13131"/>
    <lineage>
        <taxon>Eukaryota</taxon>
        <taxon>Metazoa</taxon>
        <taxon>Ecdysozoa</taxon>
        <taxon>Arthropoda</taxon>
        <taxon>Hexapoda</taxon>
        <taxon>Insecta</taxon>
        <taxon>Pterygota</taxon>
        <taxon>Neoptera</taxon>
        <taxon>Paraneoptera</taxon>
        <taxon>Hemiptera</taxon>
        <taxon>Sternorrhyncha</taxon>
        <taxon>Aphidomorpha</taxon>
        <taxon>Aphidoidea</taxon>
        <taxon>Aphididae</taxon>
        <taxon>Macrosiphini</taxon>
        <taxon>Macrosiphum</taxon>
    </lineage>
</organism>
<dbReference type="EMBL" id="CARXXK010000002">
    <property type="protein sequence ID" value="CAI6354262.1"/>
    <property type="molecule type" value="Genomic_DNA"/>
</dbReference>
<evidence type="ECO:0000313" key="2">
    <source>
        <dbReference type="Proteomes" id="UP001160148"/>
    </source>
</evidence>
<name>A0AAV0WEQ1_9HEMI</name>
<keyword evidence="2" id="KW-1185">Reference proteome</keyword>
<comment type="caution">
    <text evidence="1">The sequence shown here is derived from an EMBL/GenBank/DDBJ whole genome shotgun (WGS) entry which is preliminary data.</text>
</comment>
<dbReference type="Proteomes" id="UP001160148">
    <property type="component" value="Unassembled WGS sequence"/>
</dbReference>
<evidence type="ECO:0000313" key="1">
    <source>
        <dbReference type="EMBL" id="CAI6354262.1"/>
    </source>
</evidence>
<reference evidence="1 2" key="1">
    <citation type="submission" date="2023-01" db="EMBL/GenBank/DDBJ databases">
        <authorList>
            <person name="Whitehead M."/>
        </authorList>
    </citation>
    <scope>NUCLEOTIDE SEQUENCE [LARGE SCALE GENOMIC DNA]</scope>
</reference>
<sequence>MLNNAVNFIQETRNSYDDNVLDNAKSLCSRWGIPNKFVEKRESYAKKHFYDNLNGDRRLNTTEDYDYYPIGHPDKISEPKVFDKNWFGLIKCKVLPPNNLYHPVLPIKVKMEKNVKLLFPLCYKCASEQIKKCTHSEGERQFIGTWTTDEIK</sequence>
<gene>
    <name evidence="1" type="ORF">MEUPH1_LOCUS10285</name>
</gene>
<accession>A0AAV0WEQ1</accession>
<dbReference type="SUPFAM" id="SSF56672">
    <property type="entry name" value="DNA/RNA polymerases"/>
    <property type="match status" value="1"/>
</dbReference>
<dbReference type="InterPro" id="IPR043502">
    <property type="entry name" value="DNA/RNA_pol_sf"/>
</dbReference>
<dbReference type="PANTHER" id="PTHR33568">
    <property type="entry name" value="DNA POLYMERASE"/>
    <property type="match status" value="1"/>
</dbReference>
<dbReference type="AlphaFoldDB" id="A0AAV0WEQ1"/>
<proteinExistence type="predicted"/>
<dbReference type="GO" id="GO:0071897">
    <property type="term" value="P:DNA biosynthetic process"/>
    <property type="evidence" value="ECO:0007669"/>
    <property type="project" value="UniProtKB-ARBA"/>
</dbReference>
<dbReference type="PANTHER" id="PTHR33568:SF3">
    <property type="entry name" value="DNA-DIRECTED DNA POLYMERASE"/>
    <property type="match status" value="1"/>
</dbReference>